<organism evidence="1 2">
    <name type="scientific">Limnoglobus roseus</name>
    <dbReference type="NCBI Taxonomy" id="2598579"/>
    <lineage>
        <taxon>Bacteria</taxon>
        <taxon>Pseudomonadati</taxon>
        <taxon>Planctomycetota</taxon>
        <taxon>Planctomycetia</taxon>
        <taxon>Gemmatales</taxon>
        <taxon>Gemmataceae</taxon>
        <taxon>Limnoglobus</taxon>
    </lineage>
</organism>
<keyword evidence="2" id="KW-1185">Reference proteome</keyword>
<dbReference type="Pfam" id="PF21419">
    <property type="entry name" value="RoxA-like_Cyt-c"/>
    <property type="match status" value="1"/>
</dbReference>
<dbReference type="GO" id="GO:0009055">
    <property type="term" value="F:electron transfer activity"/>
    <property type="evidence" value="ECO:0007669"/>
    <property type="project" value="InterPro"/>
</dbReference>
<dbReference type="PANTHER" id="PTHR30600:SF9">
    <property type="entry name" value="BLR7738 PROTEIN"/>
    <property type="match status" value="1"/>
</dbReference>
<dbReference type="GO" id="GO:0004130">
    <property type="term" value="F:cytochrome-c peroxidase activity"/>
    <property type="evidence" value="ECO:0007669"/>
    <property type="project" value="TreeGrafter"/>
</dbReference>
<dbReference type="Proteomes" id="UP000324974">
    <property type="component" value="Chromosome"/>
</dbReference>
<dbReference type="KEGG" id="lrs:PX52LOC_07468"/>
<protein>
    <recommendedName>
        <fullName evidence="3">Cytochrome c domain-containing protein</fullName>
    </recommendedName>
</protein>
<sequence length="613" mass="68432">MRWFLWFKRNMEAILQALLILAGAIGVLAAGAIVVLEHAWVTPTLEPDAAEVFRHRTIGTEFAPLAVLQVLPDIFPQYFQPKAGEDWIDHFGFIRRTDSADAAANHGLPVGFCVTNYQPSSASPSPVPFVGLSCAACHSVQFRAKGDDAPREVIFAAGNADLDLIPFFESFRAAILFKEPNEAGRKKLANPPSGRPYNHDTPDLEESELQNVLNMDRIEAELNKKSVKLNVLDRLFIGRWLAAVQAQALKTIPKYDYPFWGHEKPYQIANGVAGDDGRLPPYNTVGPGRTQPFKTLLNSVLDLPVNLNRGYSKIPAVFNQEQWVWSQFDGTIKDHVARSALAAMTAGATPDSLDQPELAHNIKQAAEYTRTARCRKTFAEYFGVTPDAARAERGKKVYDQHCATCHGGPVVPRPAAPAPYWAYNPQDFGDDGRPLDPKNPGPWHGRLVPSELLGTDTARITFRYGDIAPFQLYRRFTYKTEVGHPYTEFGGYPLVHQLEFQRDHIRFTGAYVNGPIDGVFARAPFLHNASVPTLAQLINLKERPKVFYRGKNRYDTADVGLDCPEKPDAGQYYRFDTSLPGNSNAGHDYPWAFQGKGWDKAQLEDLLEYLKTF</sequence>
<dbReference type="InterPro" id="IPR051395">
    <property type="entry name" value="Cytochrome_c_Peroxidase/MauG"/>
</dbReference>
<evidence type="ECO:0000313" key="2">
    <source>
        <dbReference type="Proteomes" id="UP000324974"/>
    </source>
</evidence>
<dbReference type="InterPro" id="IPR036909">
    <property type="entry name" value="Cyt_c-like_dom_sf"/>
</dbReference>
<dbReference type="SUPFAM" id="SSF46626">
    <property type="entry name" value="Cytochrome c"/>
    <property type="match status" value="1"/>
</dbReference>
<reference evidence="2" key="1">
    <citation type="submission" date="2019-08" db="EMBL/GenBank/DDBJ databases">
        <title>Limnoglobus roseus gen. nov., sp. nov., a novel freshwater planctomycete with a giant genome from the family Gemmataceae.</title>
        <authorList>
            <person name="Kulichevskaya I.S."/>
            <person name="Naumoff D.G."/>
            <person name="Miroshnikov K."/>
            <person name="Ivanova A."/>
            <person name="Philippov D.A."/>
            <person name="Hakobyan A."/>
            <person name="Rijpstra I.C."/>
            <person name="Sinninghe Damste J.S."/>
            <person name="Liesack W."/>
            <person name="Dedysh S.N."/>
        </authorList>
    </citation>
    <scope>NUCLEOTIDE SEQUENCE [LARGE SCALE GENOMIC DNA]</scope>
    <source>
        <strain evidence="2">PX52</strain>
    </source>
</reference>
<name>A0A5C1AP63_9BACT</name>
<dbReference type="RefSeq" id="WP_149114682.1">
    <property type="nucleotide sequence ID" value="NZ_CP042425.1"/>
</dbReference>
<dbReference type="PANTHER" id="PTHR30600">
    <property type="entry name" value="CYTOCHROME C PEROXIDASE-RELATED"/>
    <property type="match status" value="1"/>
</dbReference>
<dbReference type="GO" id="GO:0020037">
    <property type="term" value="F:heme binding"/>
    <property type="evidence" value="ECO:0007669"/>
    <property type="project" value="InterPro"/>
</dbReference>
<dbReference type="EMBL" id="CP042425">
    <property type="protein sequence ID" value="QEL20375.1"/>
    <property type="molecule type" value="Genomic_DNA"/>
</dbReference>
<proteinExistence type="predicted"/>
<dbReference type="OrthoDB" id="417271at2"/>
<gene>
    <name evidence="1" type="ORF">PX52LOC_07468</name>
</gene>
<evidence type="ECO:0008006" key="3">
    <source>
        <dbReference type="Google" id="ProtNLM"/>
    </source>
</evidence>
<dbReference type="AlphaFoldDB" id="A0A5C1AP63"/>
<evidence type="ECO:0000313" key="1">
    <source>
        <dbReference type="EMBL" id="QEL20375.1"/>
    </source>
</evidence>
<accession>A0A5C1AP63</accession>
<dbReference type="Gene3D" id="1.10.760.10">
    <property type="entry name" value="Cytochrome c-like domain"/>
    <property type="match status" value="1"/>
</dbReference>